<evidence type="ECO:0000256" key="4">
    <source>
        <dbReference type="RuleBase" id="RU003322"/>
    </source>
</evidence>
<dbReference type="InterPro" id="IPR018181">
    <property type="entry name" value="Heat_shock_70_CS"/>
</dbReference>
<accession>A0A1R1Y972</accession>
<dbReference type="InterPro" id="IPR043129">
    <property type="entry name" value="ATPase_NBD"/>
</dbReference>
<dbReference type="FunFam" id="3.90.640.10:FF:000010">
    <property type="entry name" value="heat shock 70 kDa protein 14"/>
    <property type="match status" value="1"/>
</dbReference>
<dbReference type="PROSITE" id="PS01036">
    <property type="entry name" value="HSP70_3"/>
    <property type="match status" value="1"/>
</dbReference>
<evidence type="ECO:0000256" key="1">
    <source>
        <dbReference type="ARBA" id="ARBA00007381"/>
    </source>
</evidence>
<evidence type="ECO:0000313" key="6">
    <source>
        <dbReference type="Proteomes" id="UP000187429"/>
    </source>
</evidence>
<dbReference type="PANTHER" id="PTHR19375">
    <property type="entry name" value="HEAT SHOCK PROTEIN 70KDA"/>
    <property type="match status" value="1"/>
</dbReference>
<dbReference type="GO" id="GO:0140662">
    <property type="term" value="F:ATP-dependent protein folding chaperone"/>
    <property type="evidence" value="ECO:0007669"/>
    <property type="project" value="InterPro"/>
</dbReference>
<dbReference type="Gene3D" id="3.90.640.10">
    <property type="entry name" value="Actin, Chain A, domain 4"/>
    <property type="match status" value="1"/>
</dbReference>
<comment type="caution">
    <text evidence="5">The sequence shown here is derived from an EMBL/GenBank/DDBJ whole genome shotgun (WGS) entry which is preliminary data.</text>
</comment>
<reference evidence="6" key="1">
    <citation type="submission" date="2017-01" db="EMBL/GenBank/DDBJ databases">
        <authorList>
            <person name="Wang Y."/>
            <person name="White M."/>
            <person name="Kvist S."/>
            <person name="Moncalvo J.-M."/>
        </authorList>
    </citation>
    <scope>NUCLEOTIDE SEQUENCE [LARGE SCALE GENOMIC DNA]</scope>
    <source>
        <strain evidence="6">ID-206-W2</strain>
    </source>
</reference>
<keyword evidence="6" id="KW-1185">Reference proteome</keyword>
<evidence type="ECO:0000313" key="5">
    <source>
        <dbReference type="EMBL" id="OMJ23477.1"/>
    </source>
</evidence>
<dbReference type="PROSITE" id="PS00329">
    <property type="entry name" value="HSP70_2"/>
    <property type="match status" value="1"/>
</dbReference>
<dbReference type="Gene3D" id="2.60.34.10">
    <property type="entry name" value="Substrate Binding Domain Of DNAk, Chain A, domain 1"/>
    <property type="match status" value="1"/>
</dbReference>
<comment type="similarity">
    <text evidence="1 4">Belongs to the heat shock protein 70 family.</text>
</comment>
<dbReference type="InterPro" id="IPR029048">
    <property type="entry name" value="HSP70_C_sf"/>
</dbReference>
<dbReference type="GO" id="GO:0005524">
    <property type="term" value="F:ATP binding"/>
    <property type="evidence" value="ECO:0007669"/>
    <property type="project" value="UniProtKB-KW"/>
</dbReference>
<organism evidence="5 6">
    <name type="scientific">Smittium culicis</name>
    <dbReference type="NCBI Taxonomy" id="133412"/>
    <lineage>
        <taxon>Eukaryota</taxon>
        <taxon>Fungi</taxon>
        <taxon>Fungi incertae sedis</taxon>
        <taxon>Zoopagomycota</taxon>
        <taxon>Kickxellomycotina</taxon>
        <taxon>Harpellomycetes</taxon>
        <taxon>Harpellales</taxon>
        <taxon>Legeriomycetaceae</taxon>
        <taxon>Smittium</taxon>
    </lineage>
</organism>
<dbReference type="InterPro" id="IPR013126">
    <property type="entry name" value="Hsp_70_fam"/>
</dbReference>
<keyword evidence="5" id="KW-0346">Stress response</keyword>
<protein>
    <submittedName>
        <fullName evidence="5">Heat shock protein SSA2</fullName>
    </submittedName>
</protein>
<gene>
    <name evidence="5" type="ORF">AYI69_g4965</name>
</gene>
<dbReference type="OrthoDB" id="2401965at2759"/>
<dbReference type="EMBL" id="LSSM01002019">
    <property type="protein sequence ID" value="OMJ23477.1"/>
    <property type="molecule type" value="Genomic_DNA"/>
</dbReference>
<dbReference type="SUPFAM" id="SSF100920">
    <property type="entry name" value="Heat shock protein 70kD (HSP70), peptide-binding domain"/>
    <property type="match status" value="1"/>
</dbReference>
<dbReference type="Proteomes" id="UP000187429">
    <property type="component" value="Unassembled WGS sequence"/>
</dbReference>
<sequence>MVIDEFGDRTTPSIISFSEERIIGKLALEQIETNPTNTIYNAKRFVGKRFTESEFKSGIYNFPSNLVLKNSKPLYRVIHNEEVWLLNPEQVLSMILEKLKNNAEDFLGGEIEYAVITVPAYFNDSQRQATVDAAEVAGLKPIKILNEPTAAAIAYGILESKDICKRILVYDLGGGTFDITVIQVKNNDFQVLATGGDANLGGEDFSNNLVNFFIEKFKSDHNLDVKTDAGSLNRLKNKCEMLKTHLSIKMSANIEIPSLINGLDMSYNLTRAKFEEINMDLFESTIEMVKDVLNRCKITPSGIDNVLMVGGSTRIPYIKKIVSKLFNDKILNKNINPDELVAIGASIVARSYDNDINRGISIKDVIPLSLGVNIKGDVMCVLLEKNTSVPCKATRNFATHLECQSEVFIEVYQGVRVENKHNHFLGEFALSCEKSFSEGKSVIEVTFEVDINGILKVNASELGSKIPKTCESFNYVNRFTKSEISRMIEEGKKFAELDLKYYKKIDARNKLEKRLAIVRRKISAEKYVTIGLDLTLINSQIELCEELINSTRKLEKKDFEDNRHKLDELFIDIFK</sequence>
<dbReference type="SUPFAM" id="SSF53067">
    <property type="entry name" value="Actin-like ATPase domain"/>
    <property type="match status" value="2"/>
</dbReference>
<keyword evidence="2 4" id="KW-0547">Nucleotide-binding</keyword>
<dbReference type="PRINTS" id="PR00301">
    <property type="entry name" value="HEATSHOCK70"/>
</dbReference>
<evidence type="ECO:0000256" key="3">
    <source>
        <dbReference type="ARBA" id="ARBA00022840"/>
    </source>
</evidence>
<dbReference type="Gene3D" id="1.20.1270.10">
    <property type="match status" value="1"/>
</dbReference>
<proteinExistence type="inferred from homology"/>
<evidence type="ECO:0000256" key="2">
    <source>
        <dbReference type="ARBA" id="ARBA00022741"/>
    </source>
</evidence>
<dbReference type="AlphaFoldDB" id="A0A1R1Y972"/>
<dbReference type="CDD" id="cd24028">
    <property type="entry name" value="ASKHA_NBD_HSP70_HSPA1-like"/>
    <property type="match status" value="1"/>
</dbReference>
<dbReference type="Gene3D" id="3.30.420.40">
    <property type="match status" value="2"/>
</dbReference>
<dbReference type="Pfam" id="PF00012">
    <property type="entry name" value="HSP70"/>
    <property type="match status" value="1"/>
</dbReference>
<dbReference type="InterPro" id="IPR029047">
    <property type="entry name" value="HSP70_peptide-bd_sf"/>
</dbReference>
<keyword evidence="3 4" id="KW-0067">ATP-binding</keyword>
<name>A0A1R1Y972_9FUNG</name>